<dbReference type="STRING" id="76114.ebA7"/>
<accession>Q5P984</accession>
<dbReference type="Proteomes" id="UP000006552">
    <property type="component" value="Chromosome"/>
</dbReference>
<dbReference type="Pfam" id="PF08238">
    <property type="entry name" value="Sel1"/>
    <property type="match status" value="1"/>
</dbReference>
<evidence type="ECO:0000313" key="2">
    <source>
        <dbReference type="Proteomes" id="UP000006552"/>
    </source>
</evidence>
<evidence type="ECO:0008006" key="3">
    <source>
        <dbReference type="Google" id="ProtNLM"/>
    </source>
</evidence>
<proteinExistence type="predicted"/>
<evidence type="ECO:0000313" key="1">
    <source>
        <dbReference type="EMBL" id="CAI06125.1"/>
    </source>
</evidence>
<dbReference type="InterPro" id="IPR006597">
    <property type="entry name" value="Sel1-like"/>
</dbReference>
<keyword evidence="2" id="KW-1185">Reference proteome</keyword>
<dbReference type="AlphaFoldDB" id="Q5P984"/>
<dbReference type="InterPro" id="IPR011990">
    <property type="entry name" value="TPR-like_helical_dom_sf"/>
</dbReference>
<dbReference type="EMBL" id="CR555306">
    <property type="protein sequence ID" value="CAI06125.1"/>
    <property type="molecule type" value="Genomic_DNA"/>
</dbReference>
<protein>
    <recommendedName>
        <fullName evidence="3">Sel1 repeat family protein</fullName>
    </recommendedName>
</protein>
<dbReference type="eggNOG" id="COG0790">
    <property type="taxonomic scope" value="Bacteria"/>
</dbReference>
<organism evidence="1 2">
    <name type="scientific">Aromatoleum aromaticum (strain DSM 19018 / LMG 30748 / EbN1)</name>
    <name type="common">Azoarcus sp. (strain EbN1)</name>
    <dbReference type="NCBI Taxonomy" id="76114"/>
    <lineage>
        <taxon>Bacteria</taxon>
        <taxon>Pseudomonadati</taxon>
        <taxon>Pseudomonadota</taxon>
        <taxon>Betaproteobacteria</taxon>
        <taxon>Rhodocyclales</taxon>
        <taxon>Rhodocyclaceae</taxon>
        <taxon>Aromatoleum</taxon>
    </lineage>
</organism>
<dbReference type="SUPFAM" id="SSF81901">
    <property type="entry name" value="HCP-like"/>
    <property type="match status" value="1"/>
</dbReference>
<reference evidence="1 2" key="1">
    <citation type="journal article" date="2005" name="Arch. Microbiol.">
        <title>The genome sequence of an anaerobic aromatic-degrading denitrifying bacterium, strain EbN1.</title>
        <authorList>
            <person name="Rabus R."/>
            <person name="Kube M."/>
            <person name="Heider J."/>
            <person name="Beck A."/>
            <person name="Heitmann K."/>
            <person name="Widdel F."/>
            <person name="Reinhardt R."/>
        </authorList>
    </citation>
    <scope>NUCLEOTIDE SEQUENCE [LARGE SCALE GENOMIC DNA]</scope>
    <source>
        <strain evidence="1 2">EbN1</strain>
    </source>
</reference>
<gene>
    <name evidence="1" type="ORF">ebA7</name>
</gene>
<name>Q5P984_AROAE</name>
<dbReference type="HOGENOM" id="CLU_115370_0_0_4"/>
<dbReference type="SMART" id="SM00671">
    <property type="entry name" value="SEL1"/>
    <property type="match status" value="2"/>
</dbReference>
<dbReference type="RefSeq" id="WP_011235868.1">
    <property type="nucleotide sequence ID" value="NC_006513.1"/>
</dbReference>
<dbReference type="Gene3D" id="1.25.40.10">
    <property type="entry name" value="Tetratricopeptide repeat domain"/>
    <property type="match status" value="1"/>
</dbReference>
<dbReference type="OrthoDB" id="9792653at2"/>
<sequence length="180" mass="19702">MTAITVPTAALILDRTTRTIWRRIADGSLPAITEDDRQKIPLDAVIREACIPIDPDDYELVTGTDAGDAESQCDLALLFLLRDRPHIAMPLLNLAAKDDYPEALYQIARCHIAGKGVPRDGNAGIMWLARAASRGHSVAQEQMRVVRESGTGTDLDALDALLERIEQRVVFAALETTATR</sequence>
<dbReference type="KEGG" id="eba:ebA7"/>